<feature type="region of interest" description="Disordered" evidence="1">
    <location>
        <begin position="49"/>
        <end position="79"/>
    </location>
</feature>
<reference evidence="2" key="1">
    <citation type="submission" date="2021-01" db="EMBL/GenBank/DDBJ databases">
        <title>Whole genome shotgun sequence of Virgisporangium aurantiacum NBRC 16421.</title>
        <authorList>
            <person name="Komaki H."/>
            <person name="Tamura T."/>
        </authorList>
    </citation>
    <scope>NUCLEOTIDE SEQUENCE</scope>
    <source>
        <strain evidence="2">NBRC 16421</strain>
    </source>
</reference>
<proteinExistence type="predicted"/>
<accession>A0A8J3Z1S9</accession>
<comment type="caution">
    <text evidence="2">The sequence shown here is derived from an EMBL/GenBank/DDBJ whole genome shotgun (WGS) entry which is preliminary data.</text>
</comment>
<keyword evidence="3" id="KW-1185">Reference proteome</keyword>
<sequence>MPGWPDGRRQASSFALISANLSRRYSAHVGMYDEDREVQLTEEFVILPDQTSDDTDAGWGEHAQRNDDRLLAERPPHWD</sequence>
<evidence type="ECO:0000313" key="3">
    <source>
        <dbReference type="Proteomes" id="UP000612585"/>
    </source>
</evidence>
<organism evidence="2 3">
    <name type="scientific">Virgisporangium aurantiacum</name>
    <dbReference type="NCBI Taxonomy" id="175570"/>
    <lineage>
        <taxon>Bacteria</taxon>
        <taxon>Bacillati</taxon>
        <taxon>Actinomycetota</taxon>
        <taxon>Actinomycetes</taxon>
        <taxon>Micromonosporales</taxon>
        <taxon>Micromonosporaceae</taxon>
        <taxon>Virgisporangium</taxon>
    </lineage>
</organism>
<dbReference type="Proteomes" id="UP000612585">
    <property type="component" value="Unassembled WGS sequence"/>
</dbReference>
<evidence type="ECO:0000313" key="2">
    <source>
        <dbReference type="EMBL" id="GIJ53661.1"/>
    </source>
</evidence>
<gene>
    <name evidence="2" type="ORF">Vau01_011770</name>
</gene>
<dbReference type="AlphaFoldDB" id="A0A8J3Z1S9"/>
<evidence type="ECO:0000256" key="1">
    <source>
        <dbReference type="SAM" id="MobiDB-lite"/>
    </source>
</evidence>
<protein>
    <submittedName>
        <fullName evidence="2">Uncharacterized protein</fullName>
    </submittedName>
</protein>
<feature type="compositionally biased region" description="Basic and acidic residues" evidence="1">
    <location>
        <begin position="62"/>
        <end position="79"/>
    </location>
</feature>
<name>A0A8J3Z1S9_9ACTN</name>
<dbReference type="EMBL" id="BOPG01000009">
    <property type="protein sequence ID" value="GIJ53661.1"/>
    <property type="molecule type" value="Genomic_DNA"/>
</dbReference>